<dbReference type="Gene3D" id="1.25.40.10">
    <property type="entry name" value="Tetratricopeptide repeat domain"/>
    <property type="match status" value="1"/>
</dbReference>
<protein>
    <submittedName>
        <fullName evidence="2">Tetratricopeptide repeat protein</fullName>
    </submittedName>
</protein>
<dbReference type="InterPro" id="IPR019734">
    <property type="entry name" value="TPR_rpt"/>
</dbReference>
<evidence type="ECO:0000313" key="3">
    <source>
        <dbReference type="Proteomes" id="UP001172082"/>
    </source>
</evidence>
<keyword evidence="3" id="KW-1185">Reference proteome</keyword>
<dbReference type="EMBL" id="JAUJEA010000001">
    <property type="protein sequence ID" value="MDN5200704.1"/>
    <property type="molecule type" value="Genomic_DNA"/>
</dbReference>
<gene>
    <name evidence="2" type="ORF">QQ008_05015</name>
</gene>
<sequence length="255" mass="29211">MEQHINAQDLELIEKYLSQEATAQEISVIEKRLKEDKAFAERLSIFQTLKQGNEMDIEGFRSDLDDIYRDYDQQPQEEAKVIQLNTHRKRSFYWIAAAVSILLLSTVYLIINQASVSSPQDLYAAHYTTPPENISTRDEQDDHLVAAIQAYNVNDFKKALEEFEIFLSTNQNHIGAIFYQGICELELGKTDDAIEHFNTIINEGDSVYLNSAKWYLALSYLKADRKQEAIKTLEDIKDSGSSYAAKAILILEELD</sequence>
<accession>A0ABT8KJ34</accession>
<dbReference type="SUPFAM" id="SSF48452">
    <property type="entry name" value="TPR-like"/>
    <property type="match status" value="1"/>
</dbReference>
<organism evidence="2 3">
    <name type="scientific">Splendidivirga corallicola</name>
    <dbReference type="NCBI Taxonomy" id="3051826"/>
    <lineage>
        <taxon>Bacteria</taxon>
        <taxon>Pseudomonadati</taxon>
        <taxon>Bacteroidota</taxon>
        <taxon>Cytophagia</taxon>
        <taxon>Cytophagales</taxon>
        <taxon>Splendidivirgaceae</taxon>
        <taxon>Splendidivirga</taxon>
    </lineage>
</organism>
<dbReference type="RefSeq" id="WP_346750726.1">
    <property type="nucleotide sequence ID" value="NZ_JAUJEA010000001.1"/>
</dbReference>
<dbReference type="Proteomes" id="UP001172082">
    <property type="component" value="Unassembled WGS sequence"/>
</dbReference>
<evidence type="ECO:0000313" key="2">
    <source>
        <dbReference type="EMBL" id="MDN5200704.1"/>
    </source>
</evidence>
<reference evidence="2" key="1">
    <citation type="submission" date="2023-06" db="EMBL/GenBank/DDBJ databases">
        <title>Genomic of Parafulvivirga corallium.</title>
        <authorList>
            <person name="Wang G."/>
        </authorList>
    </citation>
    <scope>NUCLEOTIDE SEQUENCE</scope>
    <source>
        <strain evidence="2">BMA10</strain>
    </source>
</reference>
<evidence type="ECO:0000256" key="1">
    <source>
        <dbReference type="SAM" id="Phobius"/>
    </source>
</evidence>
<dbReference type="Pfam" id="PF13174">
    <property type="entry name" value="TPR_6"/>
    <property type="match status" value="2"/>
</dbReference>
<comment type="caution">
    <text evidence="2">The sequence shown here is derived from an EMBL/GenBank/DDBJ whole genome shotgun (WGS) entry which is preliminary data.</text>
</comment>
<keyword evidence="1" id="KW-0812">Transmembrane</keyword>
<feature type="transmembrane region" description="Helical" evidence="1">
    <location>
        <begin position="92"/>
        <end position="111"/>
    </location>
</feature>
<name>A0ABT8KJ34_9BACT</name>
<dbReference type="InterPro" id="IPR011990">
    <property type="entry name" value="TPR-like_helical_dom_sf"/>
</dbReference>
<keyword evidence="1" id="KW-1133">Transmembrane helix</keyword>
<keyword evidence="1" id="KW-0472">Membrane</keyword>
<proteinExistence type="predicted"/>